<dbReference type="Proteomes" id="UP001642464">
    <property type="component" value="Unassembled WGS sequence"/>
</dbReference>
<evidence type="ECO:0000259" key="2">
    <source>
        <dbReference type="Pfam" id="PF14472"/>
    </source>
</evidence>
<accession>A0ABP0S7H4</accession>
<gene>
    <name evidence="3" type="ORF">SCF082_LOCUS50372</name>
</gene>
<dbReference type="Pfam" id="PF14472">
    <property type="entry name" value="DUF4429"/>
    <property type="match status" value="1"/>
</dbReference>
<dbReference type="InterPro" id="IPR018649">
    <property type="entry name" value="SHOCT"/>
</dbReference>
<name>A0ABP0S7H4_9DINO</name>
<dbReference type="EMBL" id="CAXAMM010043059">
    <property type="protein sequence ID" value="CAK9108296.1"/>
    <property type="molecule type" value="Genomic_DNA"/>
</dbReference>
<evidence type="ECO:0008006" key="5">
    <source>
        <dbReference type="Google" id="ProtNLM"/>
    </source>
</evidence>
<keyword evidence="4" id="KW-1185">Reference proteome</keyword>
<proteinExistence type="predicted"/>
<sequence length="177" mass="19544">MADEVRSILTAYRLMTDILGQELETLMSAVYTMKGVGEVLEVYEDKLTITPKGVLGFLSKGLKGTKTIPFFAISGIQFKKAGLTSGYLQFTIPGGNESKAGLFSAASDENTFMFSGRNELAEEIKNYIEQRTREVRNPQDSSDRSSVADELQKLADLKVQGILSDEEFQSAKRRLIG</sequence>
<comment type="caution">
    <text evidence="3">The sequence shown here is derived from an EMBL/GenBank/DDBJ whole genome shotgun (WGS) entry which is preliminary data.</text>
</comment>
<evidence type="ECO:0000313" key="3">
    <source>
        <dbReference type="EMBL" id="CAK9108296.1"/>
    </source>
</evidence>
<evidence type="ECO:0000259" key="1">
    <source>
        <dbReference type="Pfam" id="PF09851"/>
    </source>
</evidence>
<evidence type="ECO:0000313" key="4">
    <source>
        <dbReference type="Proteomes" id="UP001642464"/>
    </source>
</evidence>
<reference evidence="3 4" key="1">
    <citation type="submission" date="2024-02" db="EMBL/GenBank/DDBJ databases">
        <authorList>
            <person name="Chen Y."/>
            <person name="Shah S."/>
            <person name="Dougan E. K."/>
            <person name="Thang M."/>
            <person name="Chan C."/>
        </authorList>
    </citation>
    <scope>NUCLEOTIDE SEQUENCE [LARGE SCALE GENOMIC DNA]</scope>
</reference>
<dbReference type="InterPro" id="IPR027860">
    <property type="entry name" value="DUF4429"/>
</dbReference>
<organism evidence="3 4">
    <name type="scientific">Durusdinium trenchii</name>
    <dbReference type="NCBI Taxonomy" id="1381693"/>
    <lineage>
        <taxon>Eukaryota</taxon>
        <taxon>Sar</taxon>
        <taxon>Alveolata</taxon>
        <taxon>Dinophyceae</taxon>
        <taxon>Suessiales</taxon>
        <taxon>Symbiodiniaceae</taxon>
        <taxon>Durusdinium</taxon>
    </lineage>
</organism>
<dbReference type="Pfam" id="PF09851">
    <property type="entry name" value="SHOCT"/>
    <property type="match status" value="1"/>
</dbReference>
<feature type="domain" description="SHOCT" evidence="1">
    <location>
        <begin position="149"/>
        <end position="175"/>
    </location>
</feature>
<feature type="domain" description="DUF4429" evidence="2">
    <location>
        <begin position="45"/>
        <end position="125"/>
    </location>
</feature>
<protein>
    <recommendedName>
        <fullName evidence="5">SHOCT domain-containing protein</fullName>
    </recommendedName>
</protein>